<protein>
    <recommendedName>
        <fullName evidence="3">RNA polymerase alpha subunit C-terminal domain-containing protein</fullName>
    </recommendedName>
</protein>
<dbReference type="STRING" id="1499688.BN000_02732"/>
<keyword evidence="2" id="KW-1185">Reference proteome</keyword>
<evidence type="ECO:0000313" key="2">
    <source>
        <dbReference type="Proteomes" id="UP000199087"/>
    </source>
</evidence>
<dbReference type="SUPFAM" id="SSF47789">
    <property type="entry name" value="C-terminal domain of RNA polymerase alpha subunit"/>
    <property type="match status" value="1"/>
</dbReference>
<dbReference type="OrthoDB" id="7950977at2"/>
<gene>
    <name evidence="1" type="ORF">BN000_02732</name>
</gene>
<evidence type="ECO:0000313" key="1">
    <source>
        <dbReference type="EMBL" id="CRK82785.1"/>
    </source>
</evidence>
<proteinExistence type="predicted"/>
<dbReference type="Gene3D" id="1.10.150.20">
    <property type="entry name" value="5' to 3' exonuclease, C-terminal subdomain"/>
    <property type="match status" value="1"/>
</dbReference>
<reference evidence="2" key="1">
    <citation type="submission" date="2015-05" db="EMBL/GenBank/DDBJ databases">
        <authorList>
            <person name="Urmite Genomes"/>
        </authorList>
    </citation>
    <scope>NUCLEOTIDE SEQUENCE [LARGE SCALE GENOMIC DNA]</scope>
    <source>
        <strain evidence="2">LF1</strain>
    </source>
</reference>
<dbReference type="EMBL" id="CVRB01000003">
    <property type="protein sequence ID" value="CRK82785.1"/>
    <property type="molecule type" value="Genomic_DNA"/>
</dbReference>
<accession>A0A0U1NXM2</accession>
<dbReference type="AlphaFoldDB" id="A0A0U1NXM2"/>
<organism evidence="1 2">
    <name type="scientific">Neobacillus massiliamazoniensis</name>
    <dbReference type="NCBI Taxonomy" id="1499688"/>
    <lineage>
        <taxon>Bacteria</taxon>
        <taxon>Bacillati</taxon>
        <taxon>Bacillota</taxon>
        <taxon>Bacilli</taxon>
        <taxon>Bacillales</taxon>
        <taxon>Bacillaceae</taxon>
        <taxon>Neobacillus</taxon>
    </lineage>
</organism>
<dbReference type="RefSeq" id="WP_090635108.1">
    <property type="nucleotide sequence ID" value="NZ_CVRB01000003.1"/>
</dbReference>
<sequence length="97" mass="10907">MTTPNKNLKICNKGHQYYKSSDCSTCPICERERRPENGFLAMLSAPARRALENNDVTSLQKLSSYSEKEILKFHGMGPASLPKLRSALKEKGLSFKD</sequence>
<evidence type="ECO:0008006" key="3">
    <source>
        <dbReference type="Google" id="ProtNLM"/>
    </source>
</evidence>
<dbReference type="Proteomes" id="UP000199087">
    <property type="component" value="Unassembled WGS sequence"/>
</dbReference>
<dbReference type="NCBIfam" id="NF005841">
    <property type="entry name" value="PRK07758.1"/>
    <property type="match status" value="1"/>
</dbReference>
<name>A0A0U1NXM2_9BACI</name>